<keyword evidence="3" id="KW-1185">Reference proteome</keyword>
<dbReference type="RefSeq" id="WP_322442033.1">
    <property type="nucleotide sequence ID" value="NZ_JAXOTQ010000029.1"/>
</dbReference>
<sequence length="87" mass="9824">MSVRYGDQSAQLKDIRRADPDQGRWAFSSQQATLRRLDKAFTAFFRRLRAGQTPGYPRFKGAGWFNTSGRVAAGTPSWPAAMYPPNR</sequence>
<gene>
    <name evidence="2" type="ORF">U2F25_22580</name>
</gene>
<protein>
    <submittedName>
        <fullName evidence="2">Uncharacterized protein</fullName>
    </submittedName>
</protein>
<name>A0ABU5JHX7_9ACTN</name>
<evidence type="ECO:0000313" key="2">
    <source>
        <dbReference type="EMBL" id="MDZ5492222.1"/>
    </source>
</evidence>
<comment type="caution">
    <text evidence="2">The sequence shown here is derived from an EMBL/GenBank/DDBJ whole genome shotgun (WGS) entry which is preliminary data.</text>
</comment>
<dbReference type="EMBL" id="JAXOTQ010000029">
    <property type="protein sequence ID" value="MDZ5492222.1"/>
    <property type="molecule type" value="Genomic_DNA"/>
</dbReference>
<dbReference type="Proteomes" id="UP001290101">
    <property type="component" value="Unassembled WGS sequence"/>
</dbReference>
<organism evidence="2 3">
    <name type="scientific">Micromonospora sicca</name>
    <dbReference type="NCBI Taxonomy" id="2202420"/>
    <lineage>
        <taxon>Bacteria</taxon>
        <taxon>Bacillati</taxon>
        <taxon>Actinomycetota</taxon>
        <taxon>Actinomycetes</taxon>
        <taxon>Micromonosporales</taxon>
        <taxon>Micromonosporaceae</taxon>
        <taxon>Micromonospora</taxon>
    </lineage>
</organism>
<evidence type="ECO:0000256" key="1">
    <source>
        <dbReference type="SAM" id="MobiDB-lite"/>
    </source>
</evidence>
<proteinExistence type="predicted"/>
<feature type="region of interest" description="Disordered" evidence="1">
    <location>
        <begin position="1"/>
        <end position="23"/>
    </location>
</feature>
<accession>A0ABU5JHX7</accession>
<feature type="compositionally biased region" description="Basic and acidic residues" evidence="1">
    <location>
        <begin position="13"/>
        <end position="22"/>
    </location>
</feature>
<evidence type="ECO:0000313" key="3">
    <source>
        <dbReference type="Proteomes" id="UP001290101"/>
    </source>
</evidence>
<reference evidence="2 3" key="1">
    <citation type="submission" date="2023-12" db="EMBL/GenBank/DDBJ databases">
        <title>Micromonospora sp. nov., isolated from Atacama Desert.</title>
        <authorList>
            <person name="Carro L."/>
            <person name="Golinska P."/>
            <person name="Klenk H.-P."/>
            <person name="Goodfellow M."/>
        </authorList>
    </citation>
    <scope>NUCLEOTIDE SEQUENCE [LARGE SCALE GENOMIC DNA]</scope>
    <source>
        <strain evidence="2 3">4G53</strain>
    </source>
</reference>